<dbReference type="AlphaFoldDB" id="A0A9Q8SNJ3"/>
<gene>
    <name evidence="1" type="ORF">CLUP02_05207</name>
</gene>
<organism evidence="1 2">
    <name type="scientific">Colletotrichum lupini</name>
    <dbReference type="NCBI Taxonomy" id="145971"/>
    <lineage>
        <taxon>Eukaryota</taxon>
        <taxon>Fungi</taxon>
        <taxon>Dikarya</taxon>
        <taxon>Ascomycota</taxon>
        <taxon>Pezizomycotina</taxon>
        <taxon>Sordariomycetes</taxon>
        <taxon>Hypocreomycetidae</taxon>
        <taxon>Glomerellales</taxon>
        <taxon>Glomerellaceae</taxon>
        <taxon>Colletotrichum</taxon>
        <taxon>Colletotrichum acutatum species complex</taxon>
    </lineage>
</organism>
<evidence type="ECO:0000313" key="2">
    <source>
        <dbReference type="Proteomes" id="UP000830671"/>
    </source>
</evidence>
<protein>
    <submittedName>
        <fullName evidence="1">Uncharacterized protein</fullName>
    </submittedName>
</protein>
<dbReference type="Proteomes" id="UP000830671">
    <property type="component" value="Chromosome 3"/>
</dbReference>
<proteinExistence type="predicted"/>
<name>A0A9Q8SNJ3_9PEZI</name>
<evidence type="ECO:0000313" key="1">
    <source>
        <dbReference type="EMBL" id="UQC79727.1"/>
    </source>
</evidence>
<dbReference type="KEGG" id="clup:CLUP02_05207"/>
<reference evidence="1" key="1">
    <citation type="journal article" date="2021" name="Mol. Plant Microbe Interact.">
        <title>Complete Genome Sequence of the Plant-Pathogenic Fungus Colletotrichum lupini.</title>
        <authorList>
            <person name="Baroncelli R."/>
            <person name="Pensec F."/>
            <person name="Da Lio D."/>
            <person name="Boufleur T."/>
            <person name="Vicente I."/>
            <person name="Sarrocco S."/>
            <person name="Picot A."/>
            <person name="Baraldi E."/>
            <person name="Sukno S."/>
            <person name="Thon M."/>
            <person name="Le Floch G."/>
        </authorList>
    </citation>
    <scope>NUCLEOTIDE SEQUENCE</scope>
    <source>
        <strain evidence="1">IMI 504893</strain>
    </source>
</reference>
<sequence>MIFAIWKTSKRSSSVSQILSVLIPVYFFKLGNTFYRLNPTWRSVGCDAARLRLHTERGSSIPHAHETVVSHLITEAECNCNFTRSLQTAWGIWRRTIANCKISGSKIRLVRKRTCLAIACGPSENVDGVKISTWIHVWRTERGEGFGIVTSLAVTRRKLWVEDGLVPTAGQTGSGWKHGFCVLSGGRDRYRVHNRPDLEEGLSCGHTARARGG</sequence>
<dbReference type="GeneID" id="73339225"/>
<dbReference type="EMBL" id="CP019475">
    <property type="protein sequence ID" value="UQC79727.1"/>
    <property type="molecule type" value="Genomic_DNA"/>
</dbReference>
<dbReference type="RefSeq" id="XP_049141358.1">
    <property type="nucleotide sequence ID" value="XM_049284215.1"/>
</dbReference>
<accession>A0A9Q8SNJ3</accession>
<keyword evidence="2" id="KW-1185">Reference proteome</keyword>